<comment type="caution">
    <text evidence="3">The sequence shown here is derived from an EMBL/GenBank/DDBJ whole genome shotgun (WGS) entry which is preliminary data.</text>
</comment>
<dbReference type="InterPro" id="IPR022742">
    <property type="entry name" value="Hydrolase_4"/>
</dbReference>
<feature type="domain" description="Serine aminopeptidase S33" evidence="2">
    <location>
        <begin position="72"/>
        <end position="184"/>
    </location>
</feature>
<keyword evidence="1" id="KW-0812">Transmembrane</keyword>
<dbReference type="Proteomes" id="UP000295714">
    <property type="component" value="Unassembled WGS sequence"/>
</dbReference>
<dbReference type="EMBL" id="SMGI01000004">
    <property type="protein sequence ID" value="TCK65256.1"/>
    <property type="molecule type" value="Genomic_DNA"/>
</dbReference>
<sequence length="292" mass="33495">MQYWVSTILLILGIYIAISIALYYIQDYVLFKPEKLPKDFQFDYENQETKEYNLETRDGAVINGLRFFPKGESKGVVIYLKGNSKSIKGWGKFAVDFTRHGYNVLMVDYRGFGKSTGKRSQKAIKRDLQVVYNKVKEKTTEDRIILYGRSLGSGFATKLASMNNPKMLILDAPYYSLTKVTGRYMPFMPLSILLKYPLPTYKWLKYVQCPIHIIHGTHDKLIPYKSSVKLSQINAKLTKLHTVIGGGHKNLNNFESYHNMLDDILNSEPKTIDLETTSINVIHSAKKTKKKA</sequence>
<dbReference type="OrthoDB" id="9777090at2"/>
<reference evidence="3 4" key="1">
    <citation type="journal article" date="2015" name="Stand. Genomic Sci.">
        <title>Genomic Encyclopedia of Bacterial and Archaeal Type Strains, Phase III: the genomes of soil and plant-associated and newly described type strains.</title>
        <authorList>
            <person name="Whitman W.B."/>
            <person name="Woyke T."/>
            <person name="Klenk H.P."/>
            <person name="Zhou Y."/>
            <person name="Lilburn T.G."/>
            <person name="Beck B.J."/>
            <person name="De Vos P."/>
            <person name="Vandamme P."/>
            <person name="Eisen J.A."/>
            <person name="Garrity G."/>
            <person name="Hugenholtz P."/>
            <person name="Kyrpides N.C."/>
        </authorList>
    </citation>
    <scope>NUCLEOTIDE SEQUENCE [LARGE SCALE GENOMIC DNA]</scope>
    <source>
        <strain evidence="3 4">CECT 8445</strain>
    </source>
</reference>
<keyword evidence="1" id="KW-1133">Transmembrane helix</keyword>
<dbReference type="PANTHER" id="PTHR12277:SF81">
    <property type="entry name" value="PROTEIN ABHD13"/>
    <property type="match status" value="1"/>
</dbReference>
<dbReference type="AlphaFoldDB" id="A0A4R1KKF0"/>
<dbReference type="SUPFAM" id="SSF53474">
    <property type="entry name" value="alpha/beta-Hydrolases"/>
    <property type="match status" value="1"/>
</dbReference>
<evidence type="ECO:0000313" key="3">
    <source>
        <dbReference type="EMBL" id="TCK65256.1"/>
    </source>
</evidence>
<accession>A0A4R1KKF0</accession>
<dbReference type="PANTHER" id="PTHR12277">
    <property type="entry name" value="ALPHA/BETA HYDROLASE DOMAIN-CONTAINING PROTEIN"/>
    <property type="match status" value="1"/>
</dbReference>
<dbReference type="Pfam" id="PF12146">
    <property type="entry name" value="Hydrolase_4"/>
    <property type="match status" value="1"/>
</dbReference>
<dbReference type="RefSeq" id="WP_132705685.1">
    <property type="nucleotide sequence ID" value="NZ_SMGI01000004.1"/>
</dbReference>
<dbReference type="Gene3D" id="3.40.50.1820">
    <property type="entry name" value="alpha/beta hydrolase"/>
    <property type="match status" value="1"/>
</dbReference>
<name>A0A4R1KKF0_9FLAO</name>
<evidence type="ECO:0000256" key="1">
    <source>
        <dbReference type="SAM" id="Phobius"/>
    </source>
</evidence>
<organism evidence="3 4">
    <name type="scientific">Winogradskyella wandonensis</name>
    <dbReference type="NCBI Taxonomy" id="1442586"/>
    <lineage>
        <taxon>Bacteria</taxon>
        <taxon>Pseudomonadati</taxon>
        <taxon>Bacteroidota</taxon>
        <taxon>Flavobacteriia</taxon>
        <taxon>Flavobacteriales</taxon>
        <taxon>Flavobacteriaceae</taxon>
        <taxon>Winogradskyella</taxon>
    </lineage>
</organism>
<keyword evidence="1" id="KW-0472">Membrane</keyword>
<protein>
    <recommendedName>
        <fullName evidence="2">Serine aminopeptidase S33 domain-containing protein</fullName>
    </recommendedName>
</protein>
<keyword evidence="4" id="KW-1185">Reference proteome</keyword>
<dbReference type="InterPro" id="IPR029058">
    <property type="entry name" value="AB_hydrolase_fold"/>
</dbReference>
<gene>
    <name evidence="3" type="ORF">DFQ05_2473</name>
</gene>
<evidence type="ECO:0000313" key="4">
    <source>
        <dbReference type="Proteomes" id="UP000295714"/>
    </source>
</evidence>
<feature type="transmembrane region" description="Helical" evidence="1">
    <location>
        <begin position="6"/>
        <end position="25"/>
    </location>
</feature>
<evidence type="ECO:0000259" key="2">
    <source>
        <dbReference type="Pfam" id="PF12146"/>
    </source>
</evidence>
<proteinExistence type="predicted"/>